<comment type="caution">
    <text evidence="1">The sequence shown here is derived from an EMBL/GenBank/DDBJ whole genome shotgun (WGS) entry which is preliminary data.</text>
</comment>
<protein>
    <recommendedName>
        <fullName evidence="2">HTH iclR-type domain-containing protein</fullName>
    </recommendedName>
</protein>
<dbReference type="AlphaFoldDB" id="X1ST76"/>
<organism evidence="1">
    <name type="scientific">marine sediment metagenome</name>
    <dbReference type="NCBI Taxonomy" id="412755"/>
    <lineage>
        <taxon>unclassified sequences</taxon>
        <taxon>metagenomes</taxon>
        <taxon>ecological metagenomes</taxon>
    </lineage>
</organism>
<gene>
    <name evidence="1" type="ORF">S12H4_22768</name>
</gene>
<name>X1ST76_9ZZZZ</name>
<reference evidence="1" key="1">
    <citation type="journal article" date="2014" name="Front. Microbiol.">
        <title>High frequency of phylogenetically diverse reductive dehalogenase-homologous genes in deep subseafloor sedimentary metagenomes.</title>
        <authorList>
            <person name="Kawai M."/>
            <person name="Futagami T."/>
            <person name="Toyoda A."/>
            <person name="Takaki Y."/>
            <person name="Nishi S."/>
            <person name="Hori S."/>
            <person name="Arai W."/>
            <person name="Tsubouchi T."/>
            <person name="Morono Y."/>
            <person name="Uchiyama I."/>
            <person name="Ito T."/>
            <person name="Fujiyama A."/>
            <person name="Inagaki F."/>
            <person name="Takami H."/>
        </authorList>
    </citation>
    <scope>NUCLEOTIDE SEQUENCE</scope>
    <source>
        <strain evidence="1">Expedition CK06-06</strain>
    </source>
</reference>
<sequence>MNHIAEIIRVFYCDPTRVYTINEISKVLSKPYGTTYNYVQSMIKNKILKSAIKGKSTLCSLNIESQKAIELLSTLSGSDKEAFTKKQSMLSNALDELATRVKE</sequence>
<feature type="non-terminal residue" evidence="1">
    <location>
        <position position="103"/>
    </location>
</feature>
<proteinExistence type="predicted"/>
<evidence type="ECO:0000313" key="1">
    <source>
        <dbReference type="EMBL" id="GAI78545.1"/>
    </source>
</evidence>
<dbReference type="EMBL" id="BARW01011940">
    <property type="protein sequence ID" value="GAI78545.1"/>
    <property type="molecule type" value="Genomic_DNA"/>
</dbReference>
<accession>X1ST76</accession>
<evidence type="ECO:0008006" key="2">
    <source>
        <dbReference type="Google" id="ProtNLM"/>
    </source>
</evidence>